<dbReference type="PANTHER" id="PTHR42973:SF39">
    <property type="entry name" value="FAD-BINDING PCMH-TYPE DOMAIN-CONTAINING PROTEIN"/>
    <property type="match status" value="1"/>
</dbReference>
<dbReference type="Proteomes" id="UP001597483">
    <property type="component" value="Unassembled WGS sequence"/>
</dbReference>
<dbReference type="InterPro" id="IPR016169">
    <property type="entry name" value="FAD-bd_PCMH_sub2"/>
</dbReference>
<keyword evidence="4" id="KW-0274">FAD</keyword>
<keyword evidence="5" id="KW-0560">Oxidoreductase</keyword>
<gene>
    <name evidence="7" type="ORF">ACFSVL_21480</name>
</gene>
<evidence type="ECO:0000313" key="8">
    <source>
        <dbReference type="Proteomes" id="UP001597483"/>
    </source>
</evidence>
<dbReference type="EMBL" id="JBHUKS010000015">
    <property type="protein sequence ID" value="MFD2469971.1"/>
    <property type="molecule type" value="Genomic_DNA"/>
</dbReference>
<comment type="caution">
    <text evidence="7">The sequence shown here is derived from an EMBL/GenBank/DDBJ whole genome shotgun (WGS) entry which is preliminary data.</text>
</comment>
<feature type="domain" description="FAD-binding PCMH-type" evidence="6">
    <location>
        <begin position="58"/>
        <end position="226"/>
    </location>
</feature>
<dbReference type="RefSeq" id="WP_378307294.1">
    <property type="nucleotide sequence ID" value="NZ_JBHUKS010000015.1"/>
</dbReference>
<dbReference type="Gene3D" id="3.30.465.10">
    <property type="match status" value="1"/>
</dbReference>
<evidence type="ECO:0000259" key="6">
    <source>
        <dbReference type="PROSITE" id="PS51387"/>
    </source>
</evidence>
<dbReference type="Gene3D" id="3.40.462.20">
    <property type="match status" value="1"/>
</dbReference>
<dbReference type="Pfam" id="PF08031">
    <property type="entry name" value="BBE"/>
    <property type="match status" value="1"/>
</dbReference>
<dbReference type="SUPFAM" id="SSF56176">
    <property type="entry name" value="FAD-binding/transporter-associated domain-like"/>
    <property type="match status" value="1"/>
</dbReference>
<proteinExistence type="inferred from homology"/>
<organism evidence="7 8">
    <name type="scientific">Amycolatopsis silviterrae</name>
    <dbReference type="NCBI Taxonomy" id="1656914"/>
    <lineage>
        <taxon>Bacteria</taxon>
        <taxon>Bacillati</taxon>
        <taxon>Actinomycetota</taxon>
        <taxon>Actinomycetes</taxon>
        <taxon>Pseudonocardiales</taxon>
        <taxon>Pseudonocardiaceae</taxon>
        <taxon>Amycolatopsis</taxon>
    </lineage>
</organism>
<dbReference type="InterPro" id="IPR016166">
    <property type="entry name" value="FAD-bd_PCMH"/>
</dbReference>
<evidence type="ECO:0000313" key="7">
    <source>
        <dbReference type="EMBL" id="MFD2469971.1"/>
    </source>
</evidence>
<keyword evidence="3" id="KW-0285">Flavoprotein</keyword>
<comment type="similarity">
    <text evidence="2">Belongs to the oxygen-dependent FAD-linked oxidoreductase family.</text>
</comment>
<sequence length="497" mass="52086">MGSGVAAAGALSGAGVFGHVSSASTTDWSQLRAQLAGTLVLPPDSGYLEAKRLISAEFDPVNPQAIAYCVSTEDVRRSVLFAREHGVPATPRSGGHSFNGWSTTPGLIIDTSKINHAAVGSTVRFGPGLKGVDSIPALKAHGVTLPIGGCPTVSPGGFLLGGGLGWQTRKYGLAADRLVSARVVLADGRVVRASASQYPDLYWALRGGGGGNFGIVTEFESRPTVVDKVISYRVTWPWAKVADVIAAWQPWLIAGPDELATTLVIVLPDAAPGAVPIVQVVGAYLGPKADADAAINGLISAVGSPPATNAAEELPYDTAMMRAFGCGDKTADQCHVVGQTPGALLGRTKFVAHRYRTFTGPIPAAGINPVVTAFDADRRSGQNRSLVFAGWGGQANRVPVGDTAWPHRDAQFAVGFSGEVTKADPTPDDTGSATAWANNGFAAIDPYSSSHTYLNYGHNGLPDWQWAYYGCNYDRLVTVKRKYDPGNFFKFSQSIGS</sequence>
<protein>
    <submittedName>
        <fullName evidence="7">FAD-binding oxidoreductase</fullName>
    </submittedName>
</protein>
<evidence type="ECO:0000256" key="4">
    <source>
        <dbReference type="ARBA" id="ARBA00022827"/>
    </source>
</evidence>
<dbReference type="InterPro" id="IPR016167">
    <property type="entry name" value="FAD-bd_PCMH_sub1"/>
</dbReference>
<evidence type="ECO:0000256" key="1">
    <source>
        <dbReference type="ARBA" id="ARBA00001974"/>
    </source>
</evidence>
<evidence type="ECO:0000256" key="3">
    <source>
        <dbReference type="ARBA" id="ARBA00022630"/>
    </source>
</evidence>
<dbReference type="PANTHER" id="PTHR42973">
    <property type="entry name" value="BINDING OXIDOREDUCTASE, PUTATIVE (AFU_ORTHOLOGUE AFUA_1G17690)-RELATED"/>
    <property type="match status" value="1"/>
</dbReference>
<dbReference type="InterPro" id="IPR012951">
    <property type="entry name" value="BBE"/>
</dbReference>
<dbReference type="Gene3D" id="3.30.43.10">
    <property type="entry name" value="Uridine Diphospho-n-acetylenolpyruvylglucosamine Reductase, domain 2"/>
    <property type="match status" value="1"/>
</dbReference>
<evidence type="ECO:0000256" key="2">
    <source>
        <dbReference type="ARBA" id="ARBA00005466"/>
    </source>
</evidence>
<reference evidence="8" key="1">
    <citation type="journal article" date="2019" name="Int. J. Syst. Evol. Microbiol.">
        <title>The Global Catalogue of Microorganisms (GCM) 10K type strain sequencing project: providing services to taxonomists for standard genome sequencing and annotation.</title>
        <authorList>
            <consortium name="The Broad Institute Genomics Platform"/>
            <consortium name="The Broad Institute Genome Sequencing Center for Infectious Disease"/>
            <person name="Wu L."/>
            <person name="Ma J."/>
        </authorList>
    </citation>
    <scope>NUCLEOTIDE SEQUENCE [LARGE SCALE GENOMIC DNA]</scope>
    <source>
        <strain evidence="8">CGMCC 4.7641</strain>
    </source>
</reference>
<dbReference type="Pfam" id="PF01565">
    <property type="entry name" value="FAD_binding_4"/>
    <property type="match status" value="1"/>
</dbReference>
<dbReference type="PROSITE" id="PS51387">
    <property type="entry name" value="FAD_PCMH"/>
    <property type="match status" value="1"/>
</dbReference>
<keyword evidence="8" id="KW-1185">Reference proteome</keyword>
<evidence type="ECO:0000256" key="5">
    <source>
        <dbReference type="ARBA" id="ARBA00023002"/>
    </source>
</evidence>
<dbReference type="InterPro" id="IPR006094">
    <property type="entry name" value="Oxid_FAD_bind_N"/>
</dbReference>
<dbReference type="InterPro" id="IPR050416">
    <property type="entry name" value="FAD-linked_Oxidoreductase"/>
</dbReference>
<comment type="cofactor">
    <cofactor evidence="1">
        <name>FAD</name>
        <dbReference type="ChEBI" id="CHEBI:57692"/>
    </cofactor>
</comment>
<name>A0ABW5HA79_9PSEU</name>
<accession>A0ABW5HA79</accession>
<dbReference type="InterPro" id="IPR036318">
    <property type="entry name" value="FAD-bd_PCMH-like_sf"/>
</dbReference>